<comment type="caution">
    <text evidence="1">The sequence shown here is derived from an EMBL/GenBank/DDBJ whole genome shotgun (WGS) entry which is preliminary data.</text>
</comment>
<dbReference type="EMBL" id="PGTZ01000006">
    <property type="protein sequence ID" value="PJI94691.1"/>
    <property type="molecule type" value="Genomic_DNA"/>
</dbReference>
<accession>A0A2M8WUS7</accession>
<organism evidence="1 2">
    <name type="scientific">Luteimicrobium subarcticum</name>
    <dbReference type="NCBI Taxonomy" id="620910"/>
    <lineage>
        <taxon>Bacteria</taxon>
        <taxon>Bacillati</taxon>
        <taxon>Actinomycetota</taxon>
        <taxon>Actinomycetes</taxon>
        <taxon>Micrococcales</taxon>
        <taxon>Luteimicrobium</taxon>
    </lineage>
</organism>
<evidence type="ECO:0000313" key="2">
    <source>
        <dbReference type="Proteomes" id="UP000231586"/>
    </source>
</evidence>
<protein>
    <submittedName>
        <fullName evidence="1">Uncharacterized protein</fullName>
    </submittedName>
</protein>
<dbReference type="AlphaFoldDB" id="A0A2M8WUS7"/>
<name>A0A2M8WUS7_9MICO</name>
<evidence type="ECO:0000313" key="1">
    <source>
        <dbReference type="EMBL" id="PJI94691.1"/>
    </source>
</evidence>
<proteinExistence type="predicted"/>
<keyword evidence="2" id="KW-1185">Reference proteome</keyword>
<gene>
    <name evidence="1" type="ORF">CLV34_0537</name>
</gene>
<dbReference type="Proteomes" id="UP000231586">
    <property type="component" value="Unassembled WGS sequence"/>
</dbReference>
<reference evidence="1 2" key="1">
    <citation type="submission" date="2017-11" db="EMBL/GenBank/DDBJ databases">
        <title>Genomic Encyclopedia of Archaeal and Bacterial Type Strains, Phase II (KMG-II): From Individual Species to Whole Genera.</title>
        <authorList>
            <person name="Goeker M."/>
        </authorList>
    </citation>
    <scope>NUCLEOTIDE SEQUENCE [LARGE SCALE GENOMIC DNA]</scope>
    <source>
        <strain evidence="1 2">DSM 22413</strain>
    </source>
</reference>
<sequence length="154" mass="17354">MNKSHVDDWSSRLVPDSEFESLRDAVVATPDGSSLKFVDLVTAWRAHVRRIVEDLPLTEDDRHAWGAYDLVAAMSLRSMVARGLLQDLAEKFPGAFRAISEADSTLLDITEHDEQGIAVLLDDTGPRSADEWWWFRIPRSGPIRQELDRLAPSL</sequence>